<proteinExistence type="predicted"/>
<protein>
    <submittedName>
        <fullName evidence="1">Uncharacterized protein</fullName>
    </submittedName>
</protein>
<dbReference type="EMBL" id="GGEC01073353">
    <property type="protein sequence ID" value="MBX53837.1"/>
    <property type="molecule type" value="Transcribed_RNA"/>
</dbReference>
<sequence length="18" mass="2137">MTYLVSLLTFPPSRWLIV</sequence>
<organism evidence="1">
    <name type="scientific">Rhizophora mucronata</name>
    <name type="common">Asiatic mangrove</name>
    <dbReference type="NCBI Taxonomy" id="61149"/>
    <lineage>
        <taxon>Eukaryota</taxon>
        <taxon>Viridiplantae</taxon>
        <taxon>Streptophyta</taxon>
        <taxon>Embryophyta</taxon>
        <taxon>Tracheophyta</taxon>
        <taxon>Spermatophyta</taxon>
        <taxon>Magnoliopsida</taxon>
        <taxon>eudicotyledons</taxon>
        <taxon>Gunneridae</taxon>
        <taxon>Pentapetalae</taxon>
        <taxon>rosids</taxon>
        <taxon>fabids</taxon>
        <taxon>Malpighiales</taxon>
        <taxon>Rhizophoraceae</taxon>
        <taxon>Rhizophora</taxon>
    </lineage>
</organism>
<dbReference type="AlphaFoldDB" id="A0A2P2PGN8"/>
<evidence type="ECO:0000313" key="1">
    <source>
        <dbReference type="EMBL" id="MBX53837.1"/>
    </source>
</evidence>
<name>A0A2P2PGN8_RHIMU</name>
<reference evidence="1" key="1">
    <citation type="submission" date="2018-02" db="EMBL/GenBank/DDBJ databases">
        <title>Rhizophora mucronata_Transcriptome.</title>
        <authorList>
            <person name="Meera S.P."/>
            <person name="Sreeshan A."/>
            <person name="Augustine A."/>
        </authorList>
    </citation>
    <scope>NUCLEOTIDE SEQUENCE</scope>
    <source>
        <tissue evidence="1">Leaf</tissue>
    </source>
</reference>
<accession>A0A2P2PGN8</accession>